<dbReference type="GO" id="GO:0005829">
    <property type="term" value="C:cytosol"/>
    <property type="evidence" value="ECO:0007669"/>
    <property type="project" value="TreeGrafter"/>
</dbReference>
<dbReference type="Gene3D" id="1.10.260.40">
    <property type="entry name" value="lambda repressor-like DNA-binding domains"/>
    <property type="match status" value="1"/>
</dbReference>
<dbReference type="EMBL" id="JAAVXB010000014">
    <property type="protein sequence ID" value="NKF24389.1"/>
    <property type="molecule type" value="Genomic_DNA"/>
</dbReference>
<dbReference type="Pfam" id="PF01381">
    <property type="entry name" value="HTH_3"/>
    <property type="match status" value="1"/>
</dbReference>
<dbReference type="InterPro" id="IPR050807">
    <property type="entry name" value="TransReg_Diox_bact_type"/>
</dbReference>
<dbReference type="PROSITE" id="PS50943">
    <property type="entry name" value="HTH_CROC1"/>
    <property type="match status" value="1"/>
</dbReference>
<keyword evidence="1" id="KW-0238">DNA-binding</keyword>
<dbReference type="PANTHER" id="PTHR46797:SF1">
    <property type="entry name" value="METHYLPHOSPHONATE SYNTHASE"/>
    <property type="match status" value="1"/>
</dbReference>
<dbReference type="SMART" id="SM00530">
    <property type="entry name" value="HTH_XRE"/>
    <property type="match status" value="1"/>
</dbReference>
<accession>A0A969WD75</accession>
<gene>
    <name evidence="3" type="ORF">G7Y82_18925</name>
</gene>
<evidence type="ECO:0000256" key="1">
    <source>
        <dbReference type="ARBA" id="ARBA00023125"/>
    </source>
</evidence>
<evidence type="ECO:0000259" key="2">
    <source>
        <dbReference type="PROSITE" id="PS50943"/>
    </source>
</evidence>
<evidence type="ECO:0000313" key="4">
    <source>
        <dbReference type="Proteomes" id="UP000653472"/>
    </source>
</evidence>
<sequence length="88" mass="9486">MATGEKSQHSVATAFGNALRAVRGRVGLTQEALALEADFDRTYISLLERGQRQPTLQTIFELAAHLGVSPEELISLTRSYLPVNGSTG</sequence>
<keyword evidence="4" id="KW-1185">Reference proteome</keyword>
<dbReference type="RefSeq" id="WP_168149689.1">
    <property type="nucleotide sequence ID" value="NZ_JAAVXB010000014.1"/>
</dbReference>
<proteinExistence type="predicted"/>
<dbReference type="CDD" id="cd00093">
    <property type="entry name" value="HTH_XRE"/>
    <property type="match status" value="1"/>
</dbReference>
<dbReference type="InterPro" id="IPR001387">
    <property type="entry name" value="Cro/C1-type_HTH"/>
</dbReference>
<dbReference type="PANTHER" id="PTHR46797">
    <property type="entry name" value="HTH-TYPE TRANSCRIPTIONAL REGULATOR"/>
    <property type="match status" value="1"/>
</dbReference>
<dbReference type="GO" id="GO:0003700">
    <property type="term" value="F:DNA-binding transcription factor activity"/>
    <property type="evidence" value="ECO:0007669"/>
    <property type="project" value="TreeGrafter"/>
</dbReference>
<dbReference type="GO" id="GO:0003677">
    <property type="term" value="F:DNA binding"/>
    <property type="evidence" value="ECO:0007669"/>
    <property type="project" value="UniProtKB-KW"/>
</dbReference>
<dbReference type="InterPro" id="IPR010982">
    <property type="entry name" value="Lambda_DNA-bd_dom_sf"/>
</dbReference>
<dbReference type="AlphaFoldDB" id="A0A969WD75"/>
<dbReference type="Proteomes" id="UP000653472">
    <property type="component" value="Unassembled WGS sequence"/>
</dbReference>
<dbReference type="SUPFAM" id="SSF47413">
    <property type="entry name" value="lambda repressor-like DNA-binding domains"/>
    <property type="match status" value="1"/>
</dbReference>
<evidence type="ECO:0000313" key="3">
    <source>
        <dbReference type="EMBL" id="NKF24389.1"/>
    </source>
</evidence>
<name>A0A969WD75_9GAMM</name>
<protein>
    <submittedName>
        <fullName evidence="3">Helix-turn-helix transcriptional regulator</fullName>
    </submittedName>
</protein>
<feature type="domain" description="HTH cro/C1-type" evidence="2">
    <location>
        <begin position="19"/>
        <end position="73"/>
    </location>
</feature>
<comment type="caution">
    <text evidence="3">The sequence shown here is derived from an EMBL/GenBank/DDBJ whole genome shotgun (WGS) entry which is preliminary data.</text>
</comment>
<organism evidence="3 4">
    <name type="scientific">Solimonas marina</name>
    <dbReference type="NCBI Taxonomy" id="2714601"/>
    <lineage>
        <taxon>Bacteria</taxon>
        <taxon>Pseudomonadati</taxon>
        <taxon>Pseudomonadota</taxon>
        <taxon>Gammaproteobacteria</taxon>
        <taxon>Nevskiales</taxon>
        <taxon>Nevskiaceae</taxon>
        <taxon>Solimonas</taxon>
    </lineage>
</organism>
<reference evidence="3" key="1">
    <citation type="submission" date="2020-03" db="EMBL/GenBank/DDBJ databases">
        <title>Solimonas marina sp. nov., isolated from deep seawater of the Pacific Ocean.</title>
        <authorList>
            <person name="Liu X."/>
            <person name="Lai Q."/>
            <person name="Sun F."/>
            <person name="Gai Y."/>
            <person name="Li G."/>
            <person name="Shao Z."/>
        </authorList>
    </citation>
    <scope>NUCLEOTIDE SEQUENCE</scope>
    <source>
        <strain evidence="3">C16B3</strain>
    </source>
</reference>